<keyword evidence="3" id="KW-1185">Reference proteome</keyword>
<accession>A0ABU9QQD2</accession>
<gene>
    <name evidence="2" type="ORF">V4C55_38425</name>
</gene>
<sequence>MGLTLGVFHAEARITRDCPALIEIAARLGGYRIYRLVELSKSLSLPEVMIRSHLGDTYPAPGYPPAYKGPLRQRRRGRTAARNA</sequence>
<evidence type="ECO:0000313" key="2">
    <source>
        <dbReference type="EMBL" id="MEM5291609.1"/>
    </source>
</evidence>
<feature type="region of interest" description="Disordered" evidence="1">
    <location>
        <begin position="55"/>
        <end position="84"/>
    </location>
</feature>
<comment type="caution">
    <text evidence="2">The sequence shown here is derived from an EMBL/GenBank/DDBJ whole genome shotgun (WGS) entry which is preliminary data.</text>
</comment>
<name>A0ABU9QQD2_9BURK</name>
<dbReference type="Proteomes" id="UP001494588">
    <property type="component" value="Unassembled WGS sequence"/>
</dbReference>
<organism evidence="2 3">
    <name type="scientific">Paraburkholderia sabiae</name>
    <dbReference type="NCBI Taxonomy" id="273251"/>
    <lineage>
        <taxon>Bacteria</taxon>
        <taxon>Pseudomonadati</taxon>
        <taxon>Pseudomonadota</taxon>
        <taxon>Betaproteobacteria</taxon>
        <taxon>Burkholderiales</taxon>
        <taxon>Burkholderiaceae</taxon>
        <taxon>Paraburkholderia</taxon>
    </lineage>
</organism>
<dbReference type="SUPFAM" id="SSF56059">
    <property type="entry name" value="Glutathione synthetase ATP-binding domain-like"/>
    <property type="match status" value="1"/>
</dbReference>
<protein>
    <submittedName>
        <fullName evidence="2">Uncharacterized protein</fullName>
    </submittedName>
</protein>
<reference evidence="2 3" key="1">
    <citation type="submission" date="2024-01" db="EMBL/GenBank/DDBJ databases">
        <title>The diversity of rhizobia nodulating Mimosa spp. in eleven states of Brazil covering several biomes is determined by host plant, location, and edaphic factors.</title>
        <authorList>
            <person name="Rouws L."/>
            <person name="Barauna A."/>
            <person name="Beukes C."/>
            <person name="De Faria S.M."/>
            <person name="Gross E."/>
            <person name="Dos Reis Junior F.B."/>
            <person name="Simon M."/>
            <person name="Maluk M."/>
            <person name="Odee D.W."/>
            <person name="Kenicer G."/>
            <person name="Young J.P.W."/>
            <person name="Reis V.M."/>
            <person name="Zilli J."/>
            <person name="James E.K."/>
        </authorList>
    </citation>
    <scope>NUCLEOTIDE SEQUENCE [LARGE SCALE GENOMIC DNA]</scope>
    <source>
        <strain evidence="2 3">JPY77</strain>
    </source>
</reference>
<evidence type="ECO:0000313" key="3">
    <source>
        <dbReference type="Proteomes" id="UP001494588"/>
    </source>
</evidence>
<dbReference type="EMBL" id="JAZHGC010000055">
    <property type="protein sequence ID" value="MEM5291609.1"/>
    <property type="molecule type" value="Genomic_DNA"/>
</dbReference>
<dbReference type="RefSeq" id="WP_233472143.1">
    <property type="nucleotide sequence ID" value="NZ_CAJHCS010000046.1"/>
</dbReference>
<feature type="compositionally biased region" description="Basic residues" evidence="1">
    <location>
        <begin position="71"/>
        <end position="84"/>
    </location>
</feature>
<dbReference type="Gene3D" id="3.30.470.20">
    <property type="entry name" value="ATP-grasp fold, B domain"/>
    <property type="match status" value="1"/>
</dbReference>
<proteinExistence type="predicted"/>
<evidence type="ECO:0000256" key="1">
    <source>
        <dbReference type="SAM" id="MobiDB-lite"/>
    </source>
</evidence>